<dbReference type="STRING" id="1561.NPD11_203"/>
<dbReference type="EMBL" id="CP006905">
    <property type="protein sequence ID" value="AIY83335.1"/>
    <property type="molecule type" value="Genomic_DNA"/>
</dbReference>
<dbReference type="KEGG" id="cbv:U729_2824"/>
<keyword evidence="2" id="KW-1185">Reference proteome</keyword>
<dbReference type="PANTHER" id="PTHR34374:SF1">
    <property type="entry name" value="LARGE RIBOSOMAL RNA SUBUNIT ACCUMULATION PROTEIN YCED HOMOLOG 1, CHLOROPLASTIC"/>
    <property type="match status" value="1"/>
</dbReference>
<dbReference type="InterPro" id="IPR003772">
    <property type="entry name" value="YceD"/>
</dbReference>
<accession>A0A0A7FWR0</accession>
<dbReference type="Proteomes" id="UP000030635">
    <property type="component" value="Chromosome"/>
</dbReference>
<evidence type="ECO:0000313" key="1">
    <source>
        <dbReference type="EMBL" id="AIY83335.1"/>
    </source>
</evidence>
<proteinExistence type="predicted"/>
<evidence type="ECO:0008006" key="3">
    <source>
        <dbReference type="Google" id="ProtNLM"/>
    </source>
</evidence>
<name>A0A0A7FWR0_9CLOT</name>
<evidence type="ECO:0000313" key="2">
    <source>
        <dbReference type="Proteomes" id="UP000030635"/>
    </source>
</evidence>
<dbReference type="HOGENOM" id="CLU_100236_1_1_9"/>
<reference evidence="1 2" key="1">
    <citation type="journal article" date="2015" name="Infect. Genet. Evol.">
        <title>Genomic sequences of six botulinum neurotoxin-producing strains representing three clostridial species illustrate the mobility and diversity of botulinum neurotoxin genes.</title>
        <authorList>
            <person name="Smith T.J."/>
            <person name="Hill K.K."/>
            <person name="Xie G."/>
            <person name="Foley B.T."/>
            <person name="Williamson C.H."/>
            <person name="Foster J.T."/>
            <person name="Johnson S.L."/>
            <person name="Chertkov O."/>
            <person name="Teshima H."/>
            <person name="Gibbons H.S."/>
            <person name="Johnsky L.A."/>
            <person name="Karavis M.A."/>
            <person name="Smith L.A."/>
        </authorList>
    </citation>
    <scope>NUCLEOTIDE SEQUENCE [LARGE SCALE GENOMIC DNA]</scope>
    <source>
        <strain evidence="1">Sullivan</strain>
    </source>
</reference>
<gene>
    <name evidence="1" type="ORF">U729_2824</name>
</gene>
<dbReference type="AlphaFoldDB" id="A0A0A7FWR0"/>
<organism evidence="1 2">
    <name type="scientific">Clostridium baratii str. Sullivan</name>
    <dbReference type="NCBI Taxonomy" id="1415775"/>
    <lineage>
        <taxon>Bacteria</taxon>
        <taxon>Bacillati</taxon>
        <taxon>Bacillota</taxon>
        <taxon>Clostridia</taxon>
        <taxon>Eubacteriales</taxon>
        <taxon>Clostridiaceae</taxon>
        <taxon>Clostridium</taxon>
    </lineage>
</organism>
<dbReference type="PANTHER" id="PTHR34374">
    <property type="entry name" value="LARGE RIBOSOMAL RNA SUBUNIT ACCUMULATION PROTEIN YCED HOMOLOG 1, CHLOROPLASTIC"/>
    <property type="match status" value="1"/>
</dbReference>
<dbReference type="eggNOG" id="COG1399">
    <property type="taxonomic scope" value="Bacteria"/>
</dbReference>
<dbReference type="Pfam" id="PF02620">
    <property type="entry name" value="YceD"/>
    <property type="match status" value="1"/>
</dbReference>
<sequence length="171" mass="19736">MKIMKLQISSFFSRRERSKSINYEFEMKEFHFEGDLMKPVEKVSVDGVITSKESELVLNLRVKTKLKVTCSRCLDTFIYPIDFEIEERFTSIDETTDSDVIFVKSDELDITDFVEREIISTLPIKRLCSTDCKGLCHNCGKNLNRETCTCDNVDVDVRLAGLKALLENKEV</sequence>
<protein>
    <recommendedName>
        <fullName evidence="3">Metal-binding protein</fullName>
    </recommendedName>
</protein>